<sequence>MFNDRFLLTQAVLEGRKRQTRRFVPKAVFSLIWDVEETFESPKIIYTQDRYGDFWDIRDTSFAQYKKGEIVAIAQRYSDMYIGFLYDWETYKRNLPAGMSVADFRKDLEGEKGWNNKMFVKPKYMPRRIEITDVRIQCLQEITDDECLLEGIQEASIGFYVDGLKVRNWQKEPHRETERGCMKLFPTPRDAYAHLIDALSGKGTWGSNPYVFAYDFEILED</sequence>
<accession>A0AAE9XDT3</accession>
<organism evidence="1 2">
    <name type="scientific">Porphyromonas gingivalis</name>
    <name type="common">Bacteroides gingivalis</name>
    <dbReference type="NCBI Taxonomy" id="837"/>
    <lineage>
        <taxon>Bacteria</taxon>
        <taxon>Pseudomonadati</taxon>
        <taxon>Bacteroidota</taxon>
        <taxon>Bacteroidia</taxon>
        <taxon>Bacteroidales</taxon>
        <taxon>Porphyromonadaceae</taxon>
        <taxon>Porphyromonas</taxon>
    </lineage>
</organism>
<protein>
    <submittedName>
        <fullName evidence="1">Uncharacterized protein</fullName>
    </submittedName>
</protein>
<name>A0AAE9XDT3_PORGN</name>
<evidence type="ECO:0000313" key="1">
    <source>
        <dbReference type="EMBL" id="WCG02596.1"/>
    </source>
</evidence>
<dbReference type="Proteomes" id="UP001179501">
    <property type="component" value="Chromosome"/>
</dbReference>
<dbReference type="EMBL" id="CP116614">
    <property type="protein sequence ID" value="WCG02596.1"/>
    <property type="molecule type" value="Genomic_DNA"/>
</dbReference>
<dbReference type="RefSeq" id="WP_077083600.1">
    <property type="nucleotide sequence ID" value="NZ_CP116614.1"/>
</dbReference>
<dbReference type="AlphaFoldDB" id="A0AAE9XDT3"/>
<evidence type="ECO:0000313" key="2">
    <source>
        <dbReference type="Proteomes" id="UP001179501"/>
    </source>
</evidence>
<proteinExistence type="predicted"/>
<reference evidence="1" key="1">
    <citation type="submission" date="2023-01" db="EMBL/GenBank/DDBJ databases">
        <title>Phages are important unrecognized players in the ecology of the oral pathogen Porphyromonas gingivalis.</title>
        <authorList>
            <person name="Matrishin C.B."/>
            <person name="Kauffman K.M."/>
        </authorList>
    </citation>
    <scope>NUCLEOTIDE SEQUENCE</scope>
    <source>
        <strain evidence="1">ATCC 49417</strain>
    </source>
</reference>
<gene>
    <name evidence="1" type="ORF">NY151_08005</name>
</gene>